<accession>A0AAV4MRW0</accession>
<proteinExistence type="predicted"/>
<gene>
    <name evidence="1" type="ORF">CDAR_467921</name>
</gene>
<keyword evidence="2" id="KW-1185">Reference proteome</keyword>
<name>A0AAV4MRW0_9ARAC</name>
<dbReference type="AlphaFoldDB" id="A0AAV4MRW0"/>
<protein>
    <submittedName>
        <fullName evidence="1">Uncharacterized protein</fullName>
    </submittedName>
</protein>
<dbReference type="Proteomes" id="UP001054837">
    <property type="component" value="Unassembled WGS sequence"/>
</dbReference>
<organism evidence="1 2">
    <name type="scientific">Caerostris darwini</name>
    <dbReference type="NCBI Taxonomy" id="1538125"/>
    <lineage>
        <taxon>Eukaryota</taxon>
        <taxon>Metazoa</taxon>
        <taxon>Ecdysozoa</taxon>
        <taxon>Arthropoda</taxon>
        <taxon>Chelicerata</taxon>
        <taxon>Arachnida</taxon>
        <taxon>Araneae</taxon>
        <taxon>Araneomorphae</taxon>
        <taxon>Entelegynae</taxon>
        <taxon>Araneoidea</taxon>
        <taxon>Araneidae</taxon>
        <taxon>Caerostris</taxon>
    </lineage>
</organism>
<sequence>MFWLDLGPEVLGRLMVANAEGFGHHLAVEPLKKKKVYVPERAIMAAYNDCVQQIFPQGIGSCTDGELYTSSADRTQLNKCIRNQVPMPTDSSSEEGMDPFMDCVKALGQQCKNQSS</sequence>
<evidence type="ECO:0000313" key="1">
    <source>
        <dbReference type="EMBL" id="GIX73559.1"/>
    </source>
</evidence>
<reference evidence="1 2" key="1">
    <citation type="submission" date="2021-06" db="EMBL/GenBank/DDBJ databases">
        <title>Caerostris darwini draft genome.</title>
        <authorList>
            <person name="Kono N."/>
            <person name="Arakawa K."/>
        </authorList>
    </citation>
    <scope>NUCLEOTIDE SEQUENCE [LARGE SCALE GENOMIC DNA]</scope>
</reference>
<evidence type="ECO:0000313" key="2">
    <source>
        <dbReference type="Proteomes" id="UP001054837"/>
    </source>
</evidence>
<comment type="caution">
    <text evidence="1">The sequence shown here is derived from an EMBL/GenBank/DDBJ whole genome shotgun (WGS) entry which is preliminary data.</text>
</comment>
<dbReference type="EMBL" id="BPLQ01000621">
    <property type="protein sequence ID" value="GIX73559.1"/>
    <property type="molecule type" value="Genomic_DNA"/>
</dbReference>